<dbReference type="Proteomes" id="UP001219934">
    <property type="component" value="Unassembled WGS sequence"/>
</dbReference>
<keyword evidence="3" id="KW-1185">Reference proteome</keyword>
<feature type="compositionally biased region" description="Polar residues" evidence="1">
    <location>
        <begin position="7"/>
        <end position="26"/>
    </location>
</feature>
<evidence type="ECO:0000313" key="3">
    <source>
        <dbReference type="Proteomes" id="UP001219934"/>
    </source>
</evidence>
<protein>
    <submittedName>
        <fullName evidence="2">Uncharacterized protein</fullName>
    </submittedName>
</protein>
<organism evidence="2 3">
    <name type="scientific">Pogonophryne albipinna</name>
    <dbReference type="NCBI Taxonomy" id="1090488"/>
    <lineage>
        <taxon>Eukaryota</taxon>
        <taxon>Metazoa</taxon>
        <taxon>Chordata</taxon>
        <taxon>Craniata</taxon>
        <taxon>Vertebrata</taxon>
        <taxon>Euteleostomi</taxon>
        <taxon>Actinopterygii</taxon>
        <taxon>Neopterygii</taxon>
        <taxon>Teleostei</taxon>
        <taxon>Neoteleostei</taxon>
        <taxon>Acanthomorphata</taxon>
        <taxon>Eupercaria</taxon>
        <taxon>Perciformes</taxon>
        <taxon>Notothenioidei</taxon>
        <taxon>Pogonophryne</taxon>
    </lineage>
</organism>
<evidence type="ECO:0000256" key="1">
    <source>
        <dbReference type="SAM" id="MobiDB-lite"/>
    </source>
</evidence>
<sequence length="92" mass="10268">MPLQDLPSGTLQGSMLSQSNKMNKTQVLRRLSERGSGHGVHPHRVHHAVFPPPQTPEAPQHGERERLQPVCPQQEITEEKGVHVMHFMGPPS</sequence>
<gene>
    <name evidence="2" type="ORF">JOQ06_024608</name>
</gene>
<dbReference type="EMBL" id="JAPTMU010000124">
    <property type="protein sequence ID" value="KAJ4921412.1"/>
    <property type="molecule type" value="Genomic_DNA"/>
</dbReference>
<feature type="region of interest" description="Disordered" evidence="1">
    <location>
        <begin position="1"/>
        <end position="67"/>
    </location>
</feature>
<dbReference type="AlphaFoldDB" id="A0AAD6AAS8"/>
<comment type="caution">
    <text evidence="2">The sequence shown here is derived from an EMBL/GenBank/DDBJ whole genome shotgun (WGS) entry which is preliminary data.</text>
</comment>
<accession>A0AAD6AAS8</accession>
<proteinExistence type="predicted"/>
<name>A0AAD6AAS8_9TELE</name>
<evidence type="ECO:0000313" key="2">
    <source>
        <dbReference type="EMBL" id="KAJ4921412.1"/>
    </source>
</evidence>
<reference evidence="2" key="1">
    <citation type="submission" date="2022-11" db="EMBL/GenBank/DDBJ databases">
        <title>Chromosome-level genome of Pogonophryne albipinna.</title>
        <authorList>
            <person name="Jo E."/>
        </authorList>
    </citation>
    <scope>NUCLEOTIDE SEQUENCE</scope>
    <source>
        <strain evidence="2">SGF0006</strain>
        <tissue evidence="2">Muscle</tissue>
    </source>
</reference>